<evidence type="ECO:0000313" key="9">
    <source>
        <dbReference type="Proteomes" id="UP000827092"/>
    </source>
</evidence>
<dbReference type="InterPro" id="IPR006202">
    <property type="entry name" value="Neur_chan_lig-bd"/>
</dbReference>
<dbReference type="EMBL" id="JAFNEN010000159">
    <property type="protein sequence ID" value="KAG8191466.1"/>
    <property type="molecule type" value="Genomic_DNA"/>
</dbReference>
<comment type="subcellular location">
    <subcellularLocation>
        <location evidence="1">Membrane</location>
        <topology evidence="1">Multi-pass membrane protein</topology>
    </subcellularLocation>
</comment>
<gene>
    <name evidence="8" type="ORF">JTE90_020715</name>
</gene>
<proteinExistence type="predicted"/>
<sequence length="409" mass="46918">MQYFIYLLTCLLVFVNVIVDPVSCDPDLMTKMRNVKEKIFKDYDKYLRPVNYTNTTYVDTAFIPRQIIEFDEERSLLSLDSFIWIHWFDPRLTWDRSEYDGELQIPSSMIWKPDLSVYNSHSAQVDPFHDIPLALDSSGLVSWFPPTYTQTTCSTVENGSLYPQDTVTCLVWLGSWSTQGWQVDFRHWEHMFLDDFDNVNPRWELDTKNSHTFRNEAYYGEYSEPYISIHVVLVLKRRPVPEIEATRAPCALVMCLALAIFWLPPDSSKKILLGGFLFVVLNLLLVYVGLATKAPLMVLKGVSFIQTTMYLVVITLLLQVFVVIKMASQTGPSRPPSAVTHVLTGPIGRYACLRTPVKEDTSLDRVQLKEDSSTVEAFTARDEWKLFAAAVDRALFVIMALTMIAVHHL</sequence>
<dbReference type="Gene3D" id="2.70.170.10">
    <property type="entry name" value="Neurotransmitter-gated ion-channel ligand-binding domain"/>
    <property type="match status" value="1"/>
</dbReference>
<name>A0AAV6V594_9ARAC</name>
<dbReference type="InterPro" id="IPR006201">
    <property type="entry name" value="Neur_channel"/>
</dbReference>
<reference evidence="8 9" key="1">
    <citation type="journal article" date="2022" name="Nat. Ecol. Evol.">
        <title>A masculinizing supergene underlies an exaggerated male reproductive morph in a spider.</title>
        <authorList>
            <person name="Hendrickx F."/>
            <person name="De Corte Z."/>
            <person name="Sonet G."/>
            <person name="Van Belleghem S.M."/>
            <person name="Kostlbacher S."/>
            <person name="Vangestel C."/>
        </authorList>
    </citation>
    <scope>NUCLEOTIDE SEQUENCE [LARGE SCALE GENOMIC DNA]</scope>
    <source>
        <strain evidence="8">W744_W776</strain>
    </source>
</reference>
<feature type="transmembrane region" description="Helical" evidence="5">
    <location>
        <begin position="271"/>
        <end position="290"/>
    </location>
</feature>
<evidence type="ECO:0000256" key="2">
    <source>
        <dbReference type="ARBA" id="ARBA00022692"/>
    </source>
</evidence>
<evidence type="ECO:0000256" key="3">
    <source>
        <dbReference type="ARBA" id="ARBA00022989"/>
    </source>
</evidence>
<dbReference type="InterPro" id="IPR036734">
    <property type="entry name" value="Neur_chan_lig-bd_sf"/>
</dbReference>
<dbReference type="AlphaFoldDB" id="A0AAV6V594"/>
<feature type="chain" id="PRO_5043989340" description="Neurotransmitter-gated ion-channel ligand-binding domain-containing protein" evidence="6">
    <location>
        <begin position="25"/>
        <end position="409"/>
    </location>
</feature>
<evidence type="ECO:0000256" key="1">
    <source>
        <dbReference type="ARBA" id="ARBA00004141"/>
    </source>
</evidence>
<keyword evidence="9" id="KW-1185">Reference proteome</keyword>
<evidence type="ECO:0000256" key="5">
    <source>
        <dbReference type="SAM" id="Phobius"/>
    </source>
</evidence>
<protein>
    <recommendedName>
        <fullName evidence="7">Neurotransmitter-gated ion-channel ligand-binding domain-containing protein</fullName>
    </recommendedName>
</protein>
<dbReference type="GO" id="GO:0016020">
    <property type="term" value="C:membrane"/>
    <property type="evidence" value="ECO:0007669"/>
    <property type="project" value="UniProtKB-SubCell"/>
</dbReference>
<dbReference type="Proteomes" id="UP000827092">
    <property type="component" value="Unassembled WGS sequence"/>
</dbReference>
<dbReference type="InterPro" id="IPR036719">
    <property type="entry name" value="Neuro-gated_channel_TM_sf"/>
</dbReference>
<accession>A0AAV6V594</accession>
<keyword evidence="6" id="KW-0732">Signal</keyword>
<evidence type="ECO:0000256" key="4">
    <source>
        <dbReference type="ARBA" id="ARBA00023136"/>
    </source>
</evidence>
<feature type="domain" description="Neurotransmitter-gated ion-channel ligand-binding" evidence="7">
    <location>
        <begin position="35"/>
        <end position="239"/>
    </location>
</feature>
<dbReference type="PANTHER" id="PTHR18945">
    <property type="entry name" value="NEUROTRANSMITTER GATED ION CHANNEL"/>
    <property type="match status" value="1"/>
</dbReference>
<dbReference type="Pfam" id="PF02931">
    <property type="entry name" value="Neur_chan_LBD"/>
    <property type="match status" value="1"/>
</dbReference>
<evidence type="ECO:0000313" key="8">
    <source>
        <dbReference type="EMBL" id="KAG8191466.1"/>
    </source>
</evidence>
<evidence type="ECO:0000256" key="6">
    <source>
        <dbReference type="SAM" id="SignalP"/>
    </source>
</evidence>
<evidence type="ECO:0000259" key="7">
    <source>
        <dbReference type="Pfam" id="PF02931"/>
    </source>
</evidence>
<dbReference type="GO" id="GO:0005230">
    <property type="term" value="F:extracellular ligand-gated monoatomic ion channel activity"/>
    <property type="evidence" value="ECO:0007669"/>
    <property type="project" value="InterPro"/>
</dbReference>
<keyword evidence="3 5" id="KW-1133">Transmembrane helix</keyword>
<dbReference type="SUPFAM" id="SSF90112">
    <property type="entry name" value="Neurotransmitter-gated ion-channel transmembrane pore"/>
    <property type="match status" value="1"/>
</dbReference>
<feature type="signal peptide" evidence="6">
    <location>
        <begin position="1"/>
        <end position="24"/>
    </location>
</feature>
<keyword evidence="2 5" id="KW-0812">Transmembrane</keyword>
<feature type="transmembrane region" description="Helical" evidence="5">
    <location>
        <begin position="302"/>
        <end position="324"/>
    </location>
</feature>
<dbReference type="SUPFAM" id="SSF63712">
    <property type="entry name" value="Nicotinic receptor ligand binding domain-like"/>
    <property type="match status" value="1"/>
</dbReference>
<dbReference type="Gene3D" id="1.20.58.390">
    <property type="entry name" value="Neurotransmitter-gated ion-channel transmembrane domain"/>
    <property type="match status" value="1"/>
</dbReference>
<dbReference type="GO" id="GO:0004888">
    <property type="term" value="F:transmembrane signaling receptor activity"/>
    <property type="evidence" value="ECO:0007669"/>
    <property type="project" value="InterPro"/>
</dbReference>
<feature type="transmembrane region" description="Helical" evidence="5">
    <location>
        <begin position="386"/>
        <end position="406"/>
    </location>
</feature>
<keyword evidence="4 5" id="KW-0472">Membrane</keyword>
<comment type="caution">
    <text evidence="8">The sequence shown here is derived from an EMBL/GenBank/DDBJ whole genome shotgun (WGS) entry which is preliminary data.</text>
</comment>
<feature type="transmembrane region" description="Helical" evidence="5">
    <location>
        <begin position="246"/>
        <end position="264"/>
    </location>
</feature>
<organism evidence="8 9">
    <name type="scientific">Oedothorax gibbosus</name>
    <dbReference type="NCBI Taxonomy" id="931172"/>
    <lineage>
        <taxon>Eukaryota</taxon>
        <taxon>Metazoa</taxon>
        <taxon>Ecdysozoa</taxon>
        <taxon>Arthropoda</taxon>
        <taxon>Chelicerata</taxon>
        <taxon>Arachnida</taxon>
        <taxon>Araneae</taxon>
        <taxon>Araneomorphae</taxon>
        <taxon>Entelegynae</taxon>
        <taxon>Araneoidea</taxon>
        <taxon>Linyphiidae</taxon>
        <taxon>Erigoninae</taxon>
        <taxon>Oedothorax</taxon>
    </lineage>
</organism>
<dbReference type="InterPro" id="IPR038050">
    <property type="entry name" value="Neuro_actylchol_rec"/>
</dbReference>